<name>A0AAE3VHI6_9BACT</name>
<comment type="caution">
    <text evidence="6">The sequence shown here is derived from an EMBL/GenBank/DDBJ whole genome shotgun (WGS) entry which is preliminary data.</text>
</comment>
<feature type="repeat" description="WD" evidence="3">
    <location>
        <begin position="975"/>
        <end position="1016"/>
    </location>
</feature>
<dbReference type="InterPro" id="IPR011047">
    <property type="entry name" value="Quinoprotein_ADH-like_sf"/>
</dbReference>
<dbReference type="SUPFAM" id="SSF50998">
    <property type="entry name" value="Quinoprotein alcohol dehydrogenase-like"/>
    <property type="match status" value="1"/>
</dbReference>
<gene>
    <name evidence="6" type="ORF">J3R75_002628</name>
</gene>
<feature type="repeat" description="WD" evidence="3">
    <location>
        <begin position="1017"/>
        <end position="1058"/>
    </location>
</feature>
<dbReference type="SUPFAM" id="SSF52540">
    <property type="entry name" value="P-loop containing nucleoside triphosphate hydrolases"/>
    <property type="match status" value="1"/>
</dbReference>
<dbReference type="InterPro" id="IPR036322">
    <property type="entry name" value="WD40_repeat_dom_sf"/>
</dbReference>
<organism evidence="6 7">
    <name type="scientific">Oligosphaera ethanolica</name>
    <dbReference type="NCBI Taxonomy" id="760260"/>
    <lineage>
        <taxon>Bacteria</taxon>
        <taxon>Pseudomonadati</taxon>
        <taxon>Lentisphaerota</taxon>
        <taxon>Oligosphaeria</taxon>
        <taxon>Oligosphaerales</taxon>
        <taxon>Oligosphaeraceae</taxon>
        <taxon>Oligosphaera</taxon>
    </lineage>
</organism>
<dbReference type="PROSITE" id="PS50082">
    <property type="entry name" value="WD_REPEATS_2"/>
    <property type="match status" value="12"/>
</dbReference>
<dbReference type="PROSITE" id="PS00678">
    <property type="entry name" value="WD_REPEATS_1"/>
    <property type="match status" value="9"/>
</dbReference>
<feature type="repeat" description="WD" evidence="3">
    <location>
        <begin position="1227"/>
        <end position="1268"/>
    </location>
</feature>
<feature type="repeat" description="WD" evidence="3">
    <location>
        <begin position="1185"/>
        <end position="1226"/>
    </location>
</feature>
<feature type="repeat" description="WD" evidence="3">
    <location>
        <begin position="1143"/>
        <end position="1184"/>
    </location>
</feature>
<feature type="compositionally biased region" description="Basic and acidic residues" evidence="4">
    <location>
        <begin position="436"/>
        <end position="445"/>
    </location>
</feature>
<reference evidence="6" key="1">
    <citation type="submission" date="2023-07" db="EMBL/GenBank/DDBJ databases">
        <title>Genomic Encyclopedia of Type Strains, Phase IV (KMG-IV): sequencing the most valuable type-strain genomes for metagenomic binning, comparative biology and taxonomic classification.</title>
        <authorList>
            <person name="Goeker M."/>
        </authorList>
    </citation>
    <scope>NUCLEOTIDE SEQUENCE</scope>
    <source>
        <strain evidence="6">DSM 24202</strain>
    </source>
</reference>
<feature type="domain" description="AAA+ ATPase" evidence="5">
    <location>
        <begin position="346"/>
        <end position="545"/>
    </location>
</feature>
<dbReference type="SUPFAM" id="SSF50978">
    <property type="entry name" value="WD40 repeat-like"/>
    <property type="match status" value="1"/>
</dbReference>
<dbReference type="SMART" id="SM00382">
    <property type="entry name" value="AAA"/>
    <property type="match status" value="1"/>
</dbReference>
<evidence type="ECO:0000256" key="3">
    <source>
        <dbReference type="PROSITE-ProRule" id="PRU00221"/>
    </source>
</evidence>
<feature type="repeat" description="WD" evidence="3">
    <location>
        <begin position="1059"/>
        <end position="1100"/>
    </location>
</feature>
<evidence type="ECO:0000256" key="4">
    <source>
        <dbReference type="SAM" id="MobiDB-lite"/>
    </source>
</evidence>
<feature type="repeat" description="WD" evidence="3">
    <location>
        <begin position="1101"/>
        <end position="1142"/>
    </location>
</feature>
<dbReference type="RefSeq" id="WP_307262101.1">
    <property type="nucleotide sequence ID" value="NZ_JAUSVL010000001.1"/>
</dbReference>
<dbReference type="InterPro" id="IPR025139">
    <property type="entry name" value="DUF4062"/>
</dbReference>
<feature type="repeat" description="WD" evidence="3">
    <location>
        <begin position="1269"/>
        <end position="1310"/>
    </location>
</feature>
<evidence type="ECO:0000256" key="2">
    <source>
        <dbReference type="ARBA" id="ARBA00022737"/>
    </source>
</evidence>
<dbReference type="InterPro" id="IPR027417">
    <property type="entry name" value="P-loop_NTPase"/>
</dbReference>
<keyword evidence="1 3" id="KW-0853">WD repeat</keyword>
<dbReference type="InterPro" id="IPR019775">
    <property type="entry name" value="WD40_repeat_CS"/>
</dbReference>
<evidence type="ECO:0000313" key="7">
    <source>
        <dbReference type="Proteomes" id="UP001238163"/>
    </source>
</evidence>
<dbReference type="Gene3D" id="3.40.50.300">
    <property type="entry name" value="P-loop containing nucleotide triphosphate hydrolases"/>
    <property type="match status" value="1"/>
</dbReference>
<dbReference type="Proteomes" id="UP001238163">
    <property type="component" value="Unassembled WGS sequence"/>
</dbReference>
<dbReference type="PANTHER" id="PTHR19879:SF9">
    <property type="entry name" value="TRANSCRIPTION INITIATION FACTOR TFIID SUBUNIT 5"/>
    <property type="match status" value="1"/>
</dbReference>
<dbReference type="Pfam" id="PF00400">
    <property type="entry name" value="WD40"/>
    <property type="match status" value="14"/>
</dbReference>
<accession>A0AAE3VHI6</accession>
<dbReference type="PRINTS" id="PR00320">
    <property type="entry name" value="GPROTEINBRPT"/>
</dbReference>
<protein>
    <submittedName>
        <fullName evidence="6">WD40 repeat protein</fullName>
    </submittedName>
</protein>
<sequence length="1635" mass="181148">MSTAHRTIRLFVSSTFRDFKAERDLLQREVFPKLQRLCLSKGLRFQAIDLRWGVPEEAGKDNRTMRICLRELKRCQEGRIKPNFLVLLGDRYGWRPLPETLPAEVFEELERELTTKSAKNAEILNAWYRRDDNAVPAEYVLQPRTGRFKDFAVWQTEVEWPLLAALCDVVRSTSFLSASAPLRETLPIGLSATHQEIIHGALALPRTDARQHVHAFRRRIVNPPATPHPAFTDWLPDGTTDTDSPRRLDVLCAELDDHLGPANIHPYDVPWRDKGAFKDADLAAFATEVYVRLRQVLESQIAGLEEVSPEELEEAAHRDFAEERRAGFIGRAEPLRRIREYLASGPNQPLAIVGPAGSGKSALMAQAIAECRGEAKGETQKADHHPQVLSRFIGVTPGSSDLIELLRDLVARIRALYPRQVKEKGRSVPPVGEPSRAPKEKELDDREIPSEINPLANAFREALDRATAEHPIRLFLDALDQFRDANLAASLSWLPQNLPPHVRIVVSAALPAETRPSPQSPQSEILLRNLTRLAPGAQTVRLAPLTQTDGATLLDRWLTAAGRTLRSDTQRRPILDAFAVEGNALWLRVAAEEATRWPAWHKPDPLLSGLPDLFATVLQRLSRGEEHGEVIVKRALGYLVVARHGLAEDEVIAVLGADPVVMADVIVRSPSERVKPEAERIKALPVAIWVRLHGDIAFYLTERRNQGASLFGFYHRSFGEAVQTYCLPDAASRLPLHETMAGWFGGQPWFLPPAGEDGQSARAPERSDPANARKASELPFHLHRVAELTPDADRWDALVDVLCDLDCVETKARAGLIYELVGDNNAALTELPEFREENSWFANRDVAMIAYNKALRDYAVIRCDWWFAKERGETRPEPPYPPLPAELQDATPHDIPEEHSPRAARLRHFANFVNARLSSLVSNPQEVLPLAFNFSADGPVSAEAEARIASREQPWLRRSPRPSVAPLRTQCLRTLEGHTEMVNSVTVSPDGRRAVSGSSDKSLRVWDLETGQCQRTLEGYKRYVFSVSVSSDGRRAVSGSNDKTLRVWDLETGACLHTLEGHANLIRSVSMISDGRCAVSGSHDTTLRVWDTETGACLRILEGHSSGVNSVSVSPDGRRAVSGSWDKTLRVWDLETGACLRTLEGHSSWVESVSVSPDGRRAVSGSSDRTVRVWDLETGACLHTLEGHTDCGLNVSMSPDGRRAVSGSWDETLRVWDLETGACLRTLEGHAGWICSVSVTPDGRRAVSGSSDETLRVWDIETDRCLRTLESHARLVRSLRVSPDGRRAVSGSWDKSLRLWDLETGQCLRAIEGHTGVNSLSVSPDGQRAVSSGMGWNNTLQVWDLETGQCLHIIEGHTAEFFSVSLSPDGRRAVSGSLDKTLRVWDLETGACLRTLEGHTEQVLCVSMNPDGRRAVSKDSNGALQVWDLETGQCLHINEGHTNLIRSVSISPDGHRAVSESWDKTLRVWDLDTGQCLRTLEGHKDDVNSVSVSPDGWRAISGSWDKTLRVWHLDTGQCLAVYHAGSRVFSTAFSPDGSRIVCGTEDGQMHFLTLVNFPPSGPPLITAVRLWRFGEQGAPDRCDEHLTALCPWCGQRFPVNAGMLGQQLACPLDACGKPLQLTPFVVDAQKTITEA</sequence>
<dbReference type="PROSITE" id="PS50294">
    <property type="entry name" value="WD_REPEATS_REGION"/>
    <property type="match status" value="12"/>
</dbReference>
<keyword evidence="7" id="KW-1185">Reference proteome</keyword>
<dbReference type="InterPro" id="IPR020472">
    <property type="entry name" value="WD40_PAC1"/>
</dbReference>
<dbReference type="InterPro" id="IPR041664">
    <property type="entry name" value="AAA_16"/>
</dbReference>
<dbReference type="Gene3D" id="2.130.10.10">
    <property type="entry name" value="YVTN repeat-like/Quinoprotein amine dehydrogenase"/>
    <property type="match status" value="4"/>
</dbReference>
<dbReference type="Pfam" id="PF13271">
    <property type="entry name" value="DUF4062"/>
    <property type="match status" value="1"/>
</dbReference>
<evidence type="ECO:0000259" key="5">
    <source>
        <dbReference type="SMART" id="SM00382"/>
    </source>
</evidence>
<evidence type="ECO:0000256" key="1">
    <source>
        <dbReference type="ARBA" id="ARBA00022574"/>
    </source>
</evidence>
<dbReference type="Pfam" id="PF13191">
    <property type="entry name" value="AAA_16"/>
    <property type="match status" value="1"/>
</dbReference>
<keyword evidence="2" id="KW-0677">Repeat</keyword>
<evidence type="ECO:0000313" key="6">
    <source>
        <dbReference type="EMBL" id="MDQ0290521.1"/>
    </source>
</evidence>
<dbReference type="CDD" id="cd00200">
    <property type="entry name" value="WD40"/>
    <property type="match status" value="2"/>
</dbReference>
<feature type="repeat" description="WD" evidence="3">
    <location>
        <begin position="1396"/>
        <end position="1437"/>
    </location>
</feature>
<feature type="repeat" description="WD" evidence="3">
    <location>
        <begin position="1354"/>
        <end position="1395"/>
    </location>
</feature>
<dbReference type="EMBL" id="JAUSVL010000001">
    <property type="protein sequence ID" value="MDQ0290521.1"/>
    <property type="molecule type" value="Genomic_DNA"/>
</dbReference>
<proteinExistence type="predicted"/>
<dbReference type="PANTHER" id="PTHR19879">
    <property type="entry name" value="TRANSCRIPTION INITIATION FACTOR TFIID"/>
    <property type="match status" value="1"/>
</dbReference>
<dbReference type="InterPro" id="IPR003593">
    <property type="entry name" value="AAA+_ATPase"/>
</dbReference>
<dbReference type="InterPro" id="IPR001680">
    <property type="entry name" value="WD40_rpt"/>
</dbReference>
<feature type="region of interest" description="Disordered" evidence="4">
    <location>
        <begin position="423"/>
        <end position="445"/>
    </location>
</feature>
<dbReference type="SMART" id="SM00320">
    <property type="entry name" value="WD40"/>
    <property type="match status" value="14"/>
</dbReference>
<feature type="repeat" description="WD" evidence="3">
    <location>
        <begin position="1438"/>
        <end position="1479"/>
    </location>
</feature>
<dbReference type="InterPro" id="IPR015943">
    <property type="entry name" value="WD40/YVTN_repeat-like_dom_sf"/>
</dbReference>
<feature type="repeat" description="WD" evidence="3">
    <location>
        <begin position="1480"/>
        <end position="1521"/>
    </location>
</feature>